<feature type="compositionally biased region" description="Low complexity" evidence="1">
    <location>
        <begin position="7"/>
        <end position="18"/>
    </location>
</feature>
<dbReference type="Proteomes" id="UP000284452">
    <property type="component" value="Unassembled WGS sequence"/>
</dbReference>
<organism evidence="2 3">
    <name type="scientific">Toxoplasma gondii CAST</name>
    <dbReference type="NCBI Taxonomy" id="943122"/>
    <lineage>
        <taxon>Eukaryota</taxon>
        <taxon>Sar</taxon>
        <taxon>Alveolata</taxon>
        <taxon>Apicomplexa</taxon>
        <taxon>Conoidasida</taxon>
        <taxon>Coccidia</taxon>
        <taxon>Eucoccidiorida</taxon>
        <taxon>Eimeriorina</taxon>
        <taxon>Sarcocystidae</taxon>
        <taxon>Toxoplasma</taxon>
    </lineage>
</organism>
<feature type="compositionally biased region" description="Basic residues" evidence="1">
    <location>
        <begin position="37"/>
        <end position="52"/>
    </location>
</feature>
<sequence length="162" mass="18933">MARQELSSRLPRSSYLPVLHRERHSDSAGKAGDRKVTRAPKRRWRFARHRETKGRTRREFLSDVERETSPRPPRSWAVSKRHKPVAGDRRDTRSAAATCPHSACLHASASRPRFPKSGRRSTLGRERKRRGLKTQQRHRMAKRNERESHNRGRHVPKNADRS</sequence>
<dbReference type="VEuPathDB" id="ToxoDB:TGCAST_360930"/>
<feature type="compositionally biased region" description="Basic and acidic residues" evidence="1">
    <location>
        <begin position="53"/>
        <end position="69"/>
    </location>
</feature>
<reference evidence="2 3" key="1">
    <citation type="submission" date="2017-10" db="EMBL/GenBank/DDBJ databases">
        <authorList>
            <person name="Sibley D."/>
            <person name="Venepally P."/>
            <person name="Karamycheva S."/>
            <person name="Hadjithomas M."/>
            <person name="Khan A."/>
            <person name="Brunk B."/>
            <person name="Roos D."/>
            <person name="Caler E."/>
            <person name="Lorenzi H."/>
        </authorList>
    </citation>
    <scope>NUCLEOTIDE SEQUENCE [LARGE SCALE GENOMIC DNA]</scope>
    <source>
        <strain evidence="2 3">CAST</strain>
    </source>
</reference>
<accession>A0A3R8AW62</accession>
<gene>
    <name evidence="2" type="ORF">TGCAST_360930</name>
</gene>
<proteinExistence type="predicted"/>
<evidence type="ECO:0000256" key="1">
    <source>
        <dbReference type="SAM" id="MobiDB-lite"/>
    </source>
</evidence>
<dbReference type="AlphaFoldDB" id="A0A3R8AW62"/>
<feature type="region of interest" description="Disordered" evidence="1">
    <location>
        <begin position="1"/>
        <end position="162"/>
    </location>
</feature>
<feature type="compositionally biased region" description="Basic residues" evidence="1">
    <location>
        <begin position="126"/>
        <end position="141"/>
    </location>
</feature>
<comment type="caution">
    <text evidence="2">The sequence shown here is derived from an EMBL/GenBank/DDBJ whole genome shotgun (WGS) entry which is preliminary data.</text>
</comment>
<dbReference type="EMBL" id="AHIV02000207">
    <property type="protein sequence ID" value="RQX75023.1"/>
    <property type="molecule type" value="Genomic_DNA"/>
</dbReference>
<evidence type="ECO:0000313" key="2">
    <source>
        <dbReference type="EMBL" id="RQX75023.1"/>
    </source>
</evidence>
<protein>
    <submittedName>
        <fullName evidence="2">Putative serine/arginine-rich splicing factor 11</fullName>
    </submittedName>
</protein>
<evidence type="ECO:0000313" key="3">
    <source>
        <dbReference type="Proteomes" id="UP000284452"/>
    </source>
</evidence>
<feature type="compositionally biased region" description="Basic and acidic residues" evidence="1">
    <location>
        <begin position="19"/>
        <end position="36"/>
    </location>
</feature>
<name>A0A3R8AW62_TOXGO</name>